<comment type="catalytic activity">
    <reaction evidence="5 6">
        <text>Exonucleolytic cleavage in either 5'- to 3'- or 3'- to 5'-direction to yield nucleoside 5'-phosphates.</text>
        <dbReference type="EC" id="3.1.11.6"/>
    </reaction>
</comment>
<dbReference type="InterPro" id="IPR003753">
    <property type="entry name" value="Exonuc_VII_L"/>
</dbReference>
<organism evidence="9 10">
    <name type="scientific">Oceanobacillus luteolus</name>
    <dbReference type="NCBI Taxonomy" id="1274358"/>
    <lineage>
        <taxon>Bacteria</taxon>
        <taxon>Bacillati</taxon>
        <taxon>Bacillota</taxon>
        <taxon>Bacilli</taxon>
        <taxon>Bacillales</taxon>
        <taxon>Bacillaceae</taxon>
        <taxon>Oceanobacillus</taxon>
    </lineage>
</organism>
<name>A0ABW4HY19_9BACI</name>
<dbReference type="HAMAP" id="MF_00378">
    <property type="entry name" value="Exonuc_7_L"/>
    <property type="match status" value="1"/>
</dbReference>
<keyword evidence="4 5" id="KW-0269">Exonuclease</keyword>
<evidence type="ECO:0000256" key="5">
    <source>
        <dbReference type="HAMAP-Rule" id="MF_00378"/>
    </source>
</evidence>
<dbReference type="GO" id="GO:0008855">
    <property type="term" value="F:exodeoxyribonuclease VII activity"/>
    <property type="evidence" value="ECO:0007669"/>
    <property type="project" value="UniProtKB-EC"/>
</dbReference>
<evidence type="ECO:0000259" key="7">
    <source>
        <dbReference type="Pfam" id="PF02601"/>
    </source>
</evidence>
<evidence type="ECO:0000256" key="2">
    <source>
        <dbReference type="ARBA" id="ARBA00022722"/>
    </source>
</evidence>
<dbReference type="PANTHER" id="PTHR30008:SF0">
    <property type="entry name" value="EXODEOXYRIBONUCLEASE 7 LARGE SUBUNIT"/>
    <property type="match status" value="1"/>
</dbReference>
<feature type="domain" description="OB-fold nucleic acid binding" evidence="8">
    <location>
        <begin position="6"/>
        <end position="101"/>
    </location>
</feature>
<sequence>MKDKYLTVTALTRYIKRKLDLDRHLQEVWLRGEISNFKHHSRGHMYMTIKDQETRIQAVMFAGNNRSLKFYPENGMNVLIRGNVSVYEASGQYQLYIYEMEPDGIGALYLAYEQLKNKLEQRGYFSAERKKPIPLFPKRIGVITSPTGAAVRDIITTIHRRFPLVEVVVIPVQVQGASAAVSIRNGIETANRIGGFDTLIVGRGGGSIEELWSFNEENVADAIFNSRIPVISAVGHETDTTISDFVADLRAPTPTGAAELAVPSKDELKQTTIQLTQRMNIEMKRLIETETKHIQNLTNSYAFRYPKELLRQKEQQLDQRIEVLGRTFQNGIQNKTLIFESLLRRLNMQHPKEQVTQAAKKLFELKDKNERYMKRIVDGNNRELRSLIDKLSLVNPLEIMKRGFALPYNQEGELIKSVGQVREKDTISIKLTDGKIKAEVLKIKENPDDEEI</sequence>
<keyword evidence="2 5" id="KW-0540">Nuclease</keyword>
<comment type="similarity">
    <text evidence="5 6">Belongs to the XseA family.</text>
</comment>
<keyword evidence="1 5" id="KW-0963">Cytoplasm</keyword>
<evidence type="ECO:0000256" key="6">
    <source>
        <dbReference type="RuleBase" id="RU004355"/>
    </source>
</evidence>
<dbReference type="Pfam" id="PF13742">
    <property type="entry name" value="tRNA_anti_2"/>
    <property type="match status" value="1"/>
</dbReference>
<dbReference type="PANTHER" id="PTHR30008">
    <property type="entry name" value="EXODEOXYRIBONUCLEASE 7 LARGE SUBUNIT"/>
    <property type="match status" value="1"/>
</dbReference>
<dbReference type="Proteomes" id="UP001597221">
    <property type="component" value="Unassembled WGS sequence"/>
</dbReference>
<dbReference type="NCBIfam" id="TIGR00237">
    <property type="entry name" value="xseA"/>
    <property type="match status" value="1"/>
</dbReference>
<dbReference type="InterPro" id="IPR020579">
    <property type="entry name" value="Exonuc_VII_lsu_C"/>
</dbReference>
<evidence type="ECO:0000313" key="9">
    <source>
        <dbReference type="EMBL" id="MFD1610036.1"/>
    </source>
</evidence>
<keyword evidence="10" id="KW-1185">Reference proteome</keyword>
<evidence type="ECO:0000259" key="8">
    <source>
        <dbReference type="Pfam" id="PF13742"/>
    </source>
</evidence>
<gene>
    <name evidence="5 9" type="primary">xseA</name>
    <name evidence="9" type="ORF">ACFSBH_20685</name>
</gene>
<dbReference type="InterPro" id="IPR025824">
    <property type="entry name" value="OB-fold_nuc-bd_dom"/>
</dbReference>
<dbReference type="CDD" id="cd04489">
    <property type="entry name" value="ExoVII_LU_OBF"/>
    <property type="match status" value="1"/>
</dbReference>
<dbReference type="RefSeq" id="WP_379599505.1">
    <property type="nucleotide sequence ID" value="NZ_JBHUDE010000166.1"/>
</dbReference>
<accession>A0ABW4HY19</accession>
<comment type="subunit">
    <text evidence="5">Heterooligomer composed of large and small subunits.</text>
</comment>
<dbReference type="Pfam" id="PF02601">
    <property type="entry name" value="Exonuc_VII_L"/>
    <property type="match status" value="1"/>
</dbReference>
<evidence type="ECO:0000313" key="10">
    <source>
        <dbReference type="Proteomes" id="UP001597221"/>
    </source>
</evidence>
<proteinExistence type="inferred from homology"/>
<protein>
    <recommendedName>
        <fullName evidence="5">Exodeoxyribonuclease 7 large subunit</fullName>
        <ecNumber evidence="5">3.1.11.6</ecNumber>
    </recommendedName>
    <alternativeName>
        <fullName evidence="5">Exodeoxyribonuclease VII large subunit</fullName>
        <shortName evidence="5">Exonuclease VII large subunit</shortName>
    </alternativeName>
</protein>
<keyword evidence="3 5" id="KW-0378">Hydrolase</keyword>
<evidence type="ECO:0000256" key="1">
    <source>
        <dbReference type="ARBA" id="ARBA00022490"/>
    </source>
</evidence>
<dbReference type="EC" id="3.1.11.6" evidence="5"/>
<reference evidence="10" key="1">
    <citation type="journal article" date="2019" name="Int. J. Syst. Evol. Microbiol.">
        <title>The Global Catalogue of Microorganisms (GCM) 10K type strain sequencing project: providing services to taxonomists for standard genome sequencing and annotation.</title>
        <authorList>
            <consortium name="The Broad Institute Genomics Platform"/>
            <consortium name="The Broad Institute Genome Sequencing Center for Infectious Disease"/>
            <person name="Wu L."/>
            <person name="Ma J."/>
        </authorList>
    </citation>
    <scope>NUCLEOTIDE SEQUENCE [LARGE SCALE GENOMIC DNA]</scope>
    <source>
        <strain evidence="10">CGMCC 1.12376</strain>
    </source>
</reference>
<comment type="subcellular location">
    <subcellularLocation>
        <location evidence="5 6">Cytoplasm</location>
    </subcellularLocation>
</comment>
<dbReference type="EMBL" id="JBHUDE010000166">
    <property type="protein sequence ID" value="MFD1610036.1"/>
    <property type="molecule type" value="Genomic_DNA"/>
</dbReference>
<evidence type="ECO:0000256" key="4">
    <source>
        <dbReference type="ARBA" id="ARBA00022839"/>
    </source>
</evidence>
<feature type="domain" description="Exonuclease VII large subunit C-terminal" evidence="7">
    <location>
        <begin position="124"/>
        <end position="439"/>
    </location>
</feature>
<evidence type="ECO:0000256" key="3">
    <source>
        <dbReference type="ARBA" id="ARBA00022801"/>
    </source>
</evidence>
<comment type="function">
    <text evidence="5">Bidirectionally degrades single-stranded DNA into large acid-insoluble oligonucleotides, which are then degraded further into small acid-soluble oligonucleotides.</text>
</comment>
<comment type="caution">
    <text evidence="9">The sequence shown here is derived from an EMBL/GenBank/DDBJ whole genome shotgun (WGS) entry which is preliminary data.</text>
</comment>